<name>A0A6P8IH61_ACTTE</name>
<comment type="function">
    <text evidence="12">Protein phosphatase that mediates dephosphorylation of proteins phosphorylated on Tyr and Ser/Thr residues. In vitro, it can dephosphorylate p44-ERK1 (MAPK3) but not p54 SAPK-beta (MAPK10) in vitro. Able to enhance activation of JNK and p38 (MAPK14).</text>
</comment>
<dbReference type="GeneID" id="116301116"/>
<dbReference type="SMART" id="SM00195">
    <property type="entry name" value="DSPc"/>
    <property type="match status" value="1"/>
</dbReference>
<dbReference type="InterPro" id="IPR029021">
    <property type="entry name" value="Prot-tyrosine_phosphatase-like"/>
</dbReference>
<dbReference type="SMART" id="SM00404">
    <property type="entry name" value="PTPc_motif"/>
    <property type="match status" value="1"/>
</dbReference>
<dbReference type="CDD" id="cd14504">
    <property type="entry name" value="DUSP23"/>
    <property type="match status" value="1"/>
</dbReference>
<comment type="similarity">
    <text evidence="3">Belongs to the protein-tyrosine phosphatase family. Non-receptor class dual specificity subfamily.</text>
</comment>
<dbReference type="Pfam" id="PF22784">
    <property type="entry name" value="PTP-SAK"/>
    <property type="match status" value="1"/>
</dbReference>
<evidence type="ECO:0000259" key="15">
    <source>
        <dbReference type="PROSITE" id="PS50054"/>
    </source>
</evidence>
<dbReference type="RefSeq" id="XP_031565985.1">
    <property type="nucleotide sequence ID" value="XM_031710125.1"/>
</dbReference>
<evidence type="ECO:0000256" key="12">
    <source>
        <dbReference type="ARBA" id="ARBA00053915"/>
    </source>
</evidence>
<dbReference type="EC" id="3.1.3.48" evidence="4"/>
<evidence type="ECO:0000256" key="10">
    <source>
        <dbReference type="ARBA" id="ARBA00047761"/>
    </source>
</evidence>
<dbReference type="InterPro" id="IPR003595">
    <property type="entry name" value="Tyr_Pase_cat"/>
</dbReference>
<accession>A0A6P8IH61</accession>
<comment type="catalytic activity">
    <reaction evidence="10">
        <text>O-phospho-L-seryl-[protein] + H2O = L-seryl-[protein] + phosphate</text>
        <dbReference type="Rhea" id="RHEA:20629"/>
        <dbReference type="Rhea" id="RHEA-COMP:9863"/>
        <dbReference type="Rhea" id="RHEA-COMP:11604"/>
        <dbReference type="ChEBI" id="CHEBI:15377"/>
        <dbReference type="ChEBI" id="CHEBI:29999"/>
        <dbReference type="ChEBI" id="CHEBI:43474"/>
        <dbReference type="ChEBI" id="CHEBI:83421"/>
        <dbReference type="EC" id="3.1.3.16"/>
    </reaction>
</comment>
<evidence type="ECO:0000256" key="3">
    <source>
        <dbReference type="ARBA" id="ARBA00008601"/>
    </source>
</evidence>
<evidence type="ECO:0000256" key="5">
    <source>
        <dbReference type="ARBA" id="ARBA00013081"/>
    </source>
</evidence>
<reference evidence="18" key="1">
    <citation type="submission" date="2025-08" db="UniProtKB">
        <authorList>
            <consortium name="RefSeq"/>
        </authorList>
    </citation>
    <scope>IDENTIFICATION</scope>
    <source>
        <tissue evidence="18">Tentacle</tissue>
    </source>
</reference>
<dbReference type="Gene3D" id="3.90.190.10">
    <property type="entry name" value="Protein tyrosine phosphatase superfamily"/>
    <property type="match status" value="1"/>
</dbReference>
<feature type="domain" description="Tyrosine-protein phosphatase" evidence="15">
    <location>
        <begin position="9"/>
        <end position="158"/>
    </location>
</feature>
<dbReference type="OrthoDB" id="432447at2759"/>
<dbReference type="AlphaFoldDB" id="A0A6P8IH61"/>
<dbReference type="GO" id="GO:0005634">
    <property type="term" value="C:nucleus"/>
    <property type="evidence" value="ECO:0007669"/>
    <property type="project" value="UniProtKB-SubCell"/>
</dbReference>
<evidence type="ECO:0000259" key="16">
    <source>
        <dbReference type="PROSITE" id="PS50056"/>
    </source>
</evidence>
<dbReference type="FunFam" id="3.90.190.10:FF:000063">
    <property type="entry name" value="Dual specificity phosphatase 23"/>
    <property type="match status" value="1"/>
</dbReference>
<dbReference type="EC" id="3.1.3.16" evidence="5"/>
<evidence type="ECO:0000256" key="4">
    <source>
        <dbReference type="ARBA" id="ARBA00013064"/>
    </source>
</evidence>
<dbReference type="InterPro" id="IPR057023">
    <property type="entry name" value="PTP-SAK"/>
</dbReference>
<feature type="domain" description="Tyrosine specific protein phosphatases" evidence="16">
    <location>
        <begin position="80"/>
        <end position="145"/>
    </location>
</feature>
<dbReference type="Proteomes" id="UP000515163">
    <property type="component" value="Unplaced"/>
</dbReference>
<dbReference type="PROSITE" id="PS50054">
    <property type="entry name" value="TYR_PHOSPHATASE_DUAL"/>
    <property type="match status" value="1"/>
</dbReference>
<dbReference type="InterPro" id="IPR020422">
    <property type="entry name" value="TYR_PHOSPHATASE_DUAL_dom"/>
</dbReference>
<keyword evidence="9" id="KW-0539">Nucleus</keyword>
<protein>
    <recommendedName>
        <fullName evidence="13">Dual specificity protein phosphatase 23</fullName>
        <ecNumber evidence="5">3.1.3.16</ecNumber>
        <ecNumber evidence="4">3.1.3.48</ecNumber>
    </recommendedName>
    <alternativeName>
        <fullName evidence="14">Low molecular mass dual specificity phosphatase 3</fullName>
    </alternativeName>
</protein>
<dbReference type="InParanoid" id="A0A6P8IH61"/>
<evidence type="ECO:0000256" key="11">
    <source>
        <dbReference type="ARBA" id="ARBA00048336"/>
    </source>
</evidence>
<organism evidence="17 18">
    <name type="scientific">Actinia tenebrosa</name>
    <name type="common">Australian red waratah sea anemone</name>
    <dbReference type="NCBI Taxonomy" id="6105"/>
    <lineage>
        <taxon>Eukaryota</taxon>
        <taxon>Metazoa</taxon>
        <taxon>Cnidaria</taxon>
        <taxon>Anthozoa</taxon>
        <taxon>Hexacorallia</taxon>
        <taxon>Actiniaria</taxon>
        <taxon>Actiniidae</taxon>
        <taxon>Actinia</taxon>
    </lineage>
</organism>
<evidence type="ECO:0000313" key="17">
    <source>
        <dbReference type="Proteomes" id="UP000515163"/>
    </source>
</evidence>
<dbReference type="PANTHER" id="PTHR23339">
    <property type="entry name" value="TYROSINE SPECIFIC PROTEIN PHOSPHATASE AND DUAL SPECIFICITY PROTEIN PHOSPHATASE"/>
    <property type="match status" value="1"/>
</dbReference>
<keyword evidence="6" id="KW-0963">Cytoplasm</keyword>
<evidence type="ECO:0000313" key="18">
    <source>
        <dbReference type="RefSeq" id="XP_031565985.1"/>
    </source>
</evidence>
<evidence type="ECO:0000256" key="6">
    <source>
        <dbReference type="ARBA" id="ARBA00022490"/>
    </source>
</evidence>
<keyword evidence="8" id="KW-0904">Protein phosphatase</keyword>
<evidence type="ECO:0000256" key="2">
    <source>
        <dbReference type="ARBA" id="ARBA00004514"/>
    </source>
</evidence>
<dbReference type="InterPro" id="IPR050561">
    <property type="entry name" value="PTP"/>
</dbReference>
<evidence type="ECO:0000256" key="9">
    <source>
        <dbReference type="ARBA" id="ARBA00023242"/>
    </source>
</evidence>
<evidence type="ECO:0000256" key="14">
    <source>
        <dbReference type="ARBA" id="ARBA00081937"/>
    </source>
</evidence>
<evidence type="ECO:0000256" key="8">
    <source>
        <dbReference type="ARBA" id="ARBA00022912"/>
    </source>
</evidence>
<dbReference type="GO" id="GO:0005829">
    <property type="term" value="C:cytosol"/>
    <property type="evidence" value="ECO:0007669"/>
    <property type="project" value="UniProtKB-SubCell"/>
</dbReference>
<evidence type="ECO:0000256" key="7">
    <source>
        <dbReference type="ARBA" id="ARBA00022801"/>
    </source>
</evidence>
<dbReference type="GO" id="GO:0004725">
    <property type="term" value="F:protein tyrosine phosphatase activity"/>
    <property type="evidence" value="ECO:0007669"/>
    <property type="project" value="UniProtKB-EC"/>
</dbReference>
<evidence type="ECO:0000256" key="13">
    <source>
        <dbReference type="ARBA" id="ARBA00068789"/>
    </source>
</evidence>
<dbReference type="GO" id="GO:0004722">
    <property type="term" value="F:protein serine/threonine phosphatase activity"/>
    <property type="evidence" value="ECO:0007669"/>
    <property type="project" value="UniProtKB-EC"/>
</dbReference>
<proteinExistence type="inferred from homology"/>
<comment type="catalytic activity">
    <reaction evidence="11">
        <text>O-phospho-L-threonyl-[protein] + H2O = L-threonyl-[protein] + phosphate</text>
        <dbReference type="Rhea" id="RHEA:47004"/>
        <dbReference type="Rhea" id="RHEA-COMP:11060"/>
        <dbReference type="Rhea" id="RHEA-COMP:11605"/>
        <dbReference type="ChEBI" id="CHEBI:15377"/>
        <dbReference type="ChEBI" id="CHEBI:30013"/>
        <dbReference type="ChEBI" id="CHEBI:43474"/>
        <dbReference type="ChEBI" id="CHEBI:61977"/>
        <dbReference type="EC" id="3.1.3.16"/>
    </reaction>
</comment>
<comment type="subcellular location">
    <subcellularLocation>
        <location evidence="2">Cytoplasm</location>
        <location evidence="2">Cytosol</location>
    </subcellularLocation>
    <subcellularLocation>
        <location evidence="1">Nucleus</location>
    </subcellularLocation>
</comment>
<dbReference type="InterPro" id="IPR000387">
    <property type="entry name" value="Tyr_Pase_dom"/>
</dbReference>
<evidence type="ECO:0000256" key="1">
    <source>
        <dbReference type="ARBA" id="ARBA00004123"/>
    </source>
</evidence>
<keyword evidence="7" id="KW-0378">Hydrolase</keyword>
<keyword evidence="17" id="KW-1185">Reference proteome</keyword>
<dbReference type="PROSITE" id="PS50056">
    <property type="entry name" value="TYR_PHOSPHATASE_2"/>
    <property type="match status" value="1"/>
</dbReference>
<dbReference type="SUPFAM" id="SSF52799">
    <property type="entry name" value="(Phosphotyrosine protein) phosphatases II"/>
    <property type="match status" value="1"/>
</dbReference>
<sequence length="158" mass="17520">MSSSLPPRNFSWLEEGKLAGLAYPSSKSDIQYLMSQGIQHLITLTESPLSSTIDIDGFVNLKFSHIPVVDLTPPTLDQIKEFLKIVEQTNSKGEAVAVHCQYGKGRVGTMLACYLVETKRLCAKDAIATVRSKRPGSIETVEQEKVIVKFAEYLKQCE</sequence>
<dbReference type="FunCoup" id="A0A6P8IH61">
    <property type="interactions" value="237"/>
</dbReference>
<dbReference type="KEGG" id="aten:116301116"/>
<gene>
    <name evidence="18" type="primary">LOC116301116</name>
</gene>